<protein>
    <submittedName>
        <fullName evidence="1">Uncharacterized protein</fullName>
    </submittedName>
</protein>
<accession>A0A125W5M1</accession>
<sequence length="39" mass="4649">MPLLQNQWIFCCTQHESIKRSIPIRADWGTFLFSYSFLA</sequence>
<organism evidence="1 2">
    <name type="scientific">Enterococcus faecalis TX4248</name>
    <dbReference type="NCBI Taxonomy" id="749495"/>
    <lineage>
        <taxon>Bacteria</taxon>
        <taxon>Bacillati</taxon>
        <taxon>Bacillota</taxon>
        <taxon>Bacilli</taxon>
        <taxon>Lactobacillales</taxon>
        <taxon>Enterococcaceae</taxon>
        <taxon>Enterococcus</taxon>
    </lineage>
</organism>
<dbReference type="HOGENOM" id="CLU_3309171_0_0_9"/>
<evidence type="ECO:0000313" key="1">
    <source>
        <dbReference type="EMBL" id="EFM82802.1"/>
    </source>
</evidence>
<gene>
    <name evidence="1" type="ORF">HMPREF9498_01583</name>
</gene>
<comment type="caution">
    <text evidence="1">The sequence shown here is derived from an EMBL/GenBank/DDBJ whole genome shotgun (WGS) entry which is preliminary data.</text>
</comment>
<dbReference type="Proteomes" id="UP000004846">
    <property type="component" value="Unassembled WGS sequence"/>
</dbReference>
<dbReference type="AlphaFoldDB" id="A0A125W5M1"/>
<reference evidence="1 2" key="1">
    <citation type="submission" date="2010-07" db="EMBL/GenBank/DDBJ databases">
        <authorList>
            <person name="Sid Ahmed O."/>
        </authorList>
    </citation>
    <scope>NUCLEOTIDE SEQUENCE [LARGE SCALE GENOMIC DNA]</scope>
    <source>
        <strain evidence="1 2">TX4248</strain>
    </source>
</reference>
<dbReference type="EMBL" id="AEBR01000052">
    <property type="protein sequence ID" value="EFM82802.1"/>
    <property type="molecule type" value="Genomic_DNA"/>
</dbReference>
<proteinExistence type="predicted"/>
<name>A0A125W5M1_ENTFL</name>
<evidence type="ECO:0000313" key="2">
    <source>
        <dbReference type="Proteomes" id="UP000004846"/>
    </source>
</evidence>